<proteinExistence type="inferred from homology"/>
<dbReference type="PANTHER" id="PTHR30043:SF8">
    <property type="entry name" value="ABC TRANSPORTER, PERMEASE PROTEIN CC0363, PUTATIVE-RELATED"/>
    <property type="match status" value="1"/>
</dbReference>
<dbReference type="CDD" id="cd06261">
    <property type="entry name" value="TM_PBP2"/>
    <property type="match status" value="1"/>
</dbReference>
<evidence type="ECO:0000313" key="9">
    <source>
        <dbReference type="Proteomes" id="UP000196560"/>
    </source>
</evidence>
<dbReference type="PANTHER" id="PTHR30043">
    <property type="entry name" value="PHOSPHONATES TRANSPORT SYSTEM PERMEASE PROTEIN"/>
    <property type="match status" value="1"/>
</dbReference>
<evidence type="ECO:0000256" key="1">
    <source>
        <dbReference type="ARBA" id="ARBA00004141"/>
    </source>
</evidence>
<evidence type="ECO:0000256" key="6">
    <source>
        <dbReference type="ARBA" id="ARBA00023136"/>
    </source>
</evidence>
<comment type="similarity">
    <text evidence="7">Belongs to the binding-protein-dependent transport system permease family.</text>
</comment>
<dbReference type="Pfam" id="PF00528">
    <property type="entry name" value="BPD_transp_1"/>
    <property type="match status" value="1"/>
</dbReference>
<comment type="caution">
    <text evidence="8">The sequence shown here is derived from an EMBL/GenBank/DDBJ whole genome shotgun (WGS) entry which is preliminary data.</text>
</comment>
<keyword evidence="6 7" id="KW-0472">Membrane</keyword>
<dbReference type="InterPro" id="IPR005769">
    <property type="entry name" value="PhnE/PtxC"/>
</dbReference>
<accession>A0A1Y3UCK1</accession>
<evidence type="ECO:0000256" key="7">
    <source>
        <dbReference type="RuleBase" id="RU363032"/>
    </source>
</evidence>
<dbReference type="GeneID" id="98653882"/>
<keyword evidence="4 7" id="KW-0812">Transmembrane</keyword>
<dbReference type="GO" id="GO:0005886">
    <property type="term" value="C:plasma membrane"/>
    <property type="evidence" value="ECO:0007669"/>
    <property type="project" value="UniProtKB-SubCell"/>
</dbReference>
<keyword evidence="3 7" id="KW-0813">Transport</keyword>
<evidence type="ECO:0000256" key="3">
    <source>
        <dbReference type="ARBA" id="ARBA00022448"/>
    </source>
</evidence>
<sequence length="269" mass="28512">MSETTAPARRGLFASERARTIAISVVVVAVVAWSAIGLDYSGLATFNPSLALEALRGLLSPDWGYVYDGSGEDLISLLLLTIGIAFLGTAIATVLAIPFALVSSRTLWHNPVVPRVGKFVCNVLRAFPELVYAIIFVRVVGPGPFAGALAIGVHQIGMLGKLFTEQIEAMDEAPVEAVRAVGGNFWQSLFYARLPQLMPIFSSLSLNHFEIAVRSASTLGLVGAGGIGAPLIFAIQARNWATVSIILIGVVVAVFAIDLLGGAIRKRLR</sequence>
<dbReference type="EMBL" id="NFHO01000002">
    <property type="protein sequence ID" value="OUN44109.1"/>
    <property type="molecule type" value="Genomic_DNA"/>
</dbReference>
<reference evidence="9" key="1">
    <citation type="submission" date="2017-04" db="EMBL/GenBank/DDBJ databases">
        <title>Function of individual gut microbiota members based on whole genome sequencing of pure cultures obtained from chicken caecum.</title>
        <authorList>
            <person name="Medvecky M."/>
            <person name="Cejkova D."/>
            <person name="Polansky O."/>
            <person name="Karasova D."/>
            <person name="Kubasova T."/>
            <person name="Cizek A."/>
            <person name="Rychlik I."/>
        </authorList>
    </citation>
    <scope>NUCLEOTIDE SEQUENCE [LARGE SCALE GENOMIC DNA]</scope>
    <source>
        <strain evidence="9">An70</strain>
    </source>
</reference>
<dbReference type="STRING" id="1118060.GCA_000311845_01686"/>
<dbReference type="AlphaFoldDB" id="A0A1Y3UCK1"/>
<feature type="transmembrane region" description="Helical" evidence="7">
    <location>
        <begin position="21"/>
        <end position="40"/>
    </location>
</feature>
<dbReference type="eggNOG" id="COG3639">
    <property type="taxonomic scope" value="Bacteria"/>
</dbReference>
<evidence type="ECO:0000256" key="2">
    <source>
        <dbReference type="ARBA" id="ARBA00004196"/>
    </source>
</evidence>
<dbReference type="GO" id="GO:0015416">
    <property type="term" value="F:ABC-type phosphonate transporter activity"/>
    <property type="evidence" value="ECO:0007669"/>
    <property type="project" value="InterPro"/>
</dbReference>
<dbReference type="Gene3D" id="1.10.3720.10">
    <property type="entry name" value="MetI-like"/>
    <property type="match status" value="1"/>
</dbReference>
<name>A0A1Y3UCK1_9ACTN</name>
<dbReference type="GO" id="GO:0030313">
    <property type="term" value="C:cell envelope"/>
    <property type="evidence" value="ECO:0007669"/>
    <property type="project" value="UniProtKB-SubCell"/>
</dbReference>
<gene>
    <name evidence="8" type="ORF">B5G21_02235</name>
</gene>
<dbReference type="PROSITE" id="PS50928">
    <property type="entry name" value="ABC_TM1"/>
    <property type="match status" value="1"/>
</dbReference>
<keyword evidence="9" id="KW-1185">Reference proteome</keyword>
<evidence type="ECO:0000256" key="4">
    <source>
        <dbReference type="ARBA" id="ARBA00022692"/>
    </source>
</evidence>
<feature type="transmembrane region" description="Helical" evidence="7">
    <location>
        <begin position="211"/>
        <end position="235"/>
    </location>
</feature>
<dbReference type="Proteomes" id="UP000196560">
    <property type="component" value="Unassembled WGS sequence"/>
</dbReference>
<evidence type="ECO:0000313" key="8">
    <source>
        <dbReference type="EMBL" id="OUN44109.1"/>
    </source>
</evidence>
<evidence type="ECO:0000256" key="5">
    <source>
        <dbReference type="ARBA" id="ARBA00022989"/>
    </source>
</evidence>
<dbReference type="SUPFAM" id="SSF161098">
    <property type="entry name" value="MetI-like"/>
    <property type="match status" value="1"/>
</dbReference>
<dbReference type="InterPro" id="IPR000515">
    <property type="entry name" value="MetI-like"/>
</dbReference>
<feature type="transmembrane region" description="Helical" evidence="7">
    <location>
        <begin position="241"/>
        <end position="264"/>
    </location>
</feature>
<protein>
    <submittedName>
        <fullName evidence="8">Phosphonate ABC transporter, permease protein PhnE</fullName>
    </submittedName>
</protein>
<comment type="subcellular location">
    <subcellularLocation>
        <location evidence="2">Cell envelope</location>
    </subcellularLocation>
    <subcellularLocation>
        <location evidence="7">Cell membrane</location>
        <topology evidence="7">Multi-pass membrane protein</topology>
    </subcellularLocation>
    <subcellularLocation>
        <location evidence="1">Membrane</location>
        <topology evidence="1">Multi-pass membrane protein</topology>
    </subcellularLocation>
</comment>
<dbReference type="NCBIfam" id="TIGR01097">
    <property type="entry name" value="PhnE"/>
    <property type="match status" value="1"/>
</dbReference>
<dbReference type="RefSeq" id="WP_019128965.1">
    <property type="nucleotide sequence ID" value="NZ_CALUIC010000008.1"/>
</dbReference>
<keyword evidence="5 7" id="KW-1133">Transmembrane helix</keyword>
<dbReference type="InterPro" id="IPR035906">
    <property type="entry name" value="MetI-like_sf"/>
</dbReference>
<organism evidence="8 9">
    <name type="scientific">Enorma massiliensis</name>
    <dbReference type="NCBI Taxonomy" id="1472761"/>
    <lineage>
        <taxon>Bacteria</taxon>
        <taxon>Bacillati</taxon>
        <taxon>Actinomycetota</taxon>
        <taxon>Coriobacteriia</taxon>
        <taxon>Coriobacteriales</taxon>
        <taxon>Coriobacteriaceae</taxon>
        <taxon>Enorma</taxon>
    </lineage>
</organism>
<feature type="transmembrane region" description="Helical" evidence="7">
    <location>
        <begin position="74"/>
        <end position="101"/>
    </location>
</feature>